<evidence type="ECO:0000313" key="1">
    <source>
        <dbReference type="EMBL" id="KUM46986.1"/>
    </source>
</evidence>
<dbReference type="AlphaFoldDB" id="A0A124GMW6"/>
<organism evidence="1">
    <name type="scientific">Picea glauca</name>
    <name type="common">White spruce</name>
    <name type="synonym">Pinus glauca</name>
    <dbReference type="NCBI Taxonomy" id="3330"/>
    <lineage>
        <taxon>Eukaryota</taxon>
        <taxon>Viridiplantae</taxon>
        <taxon>Streptophyta</taxon>
        <taxon>Embryophyta</taxon>
        <taxon>Tracheophyta</taxon>
        <taxon>Spermatophyta</taxon>
        <taxon>Pinopsida</taxon>
        <taxon>Pinidae</taxon>
        <taxon>Conifers I</taxon>
        <taxon>Pinales</taxon>
        <taxon>Pinaceae</taxon>
        <taxon>Picea</taxon>
    </lineage>
</organism>
<comment type="caution">
    <text evidence="1">The sequence shown here is derived from an EMBL/GenBank/DDBJ whole genome shotgun (WGS) entry which is preliminary data.</text>
</comment>
<keyword evidence="1" id="KW-0496">Mitochondrion</keyword>
<name>A0A124GMW6_PICGL</name>
<gene>
    <name evidence="1" type="ORF">ABT39_MTgene5990</name>
</gene>
<proteinExistence type="predicted"/>
<reference evidence="1" key="1">
    <citation type="journal article" date="2015" name="Genome Biol. Evol.">
        <title>Organellar Genomes of White Spruce (Picea glauca): Assembly and Annotation.</title>
        <authorList>
            <person name="Jackman S.D."/>
            <person name="Warren R.L."/>
            <person name="Gibb E.A."/>
            <person name="Vandervalk B.P."/>
            <person name="Mohamadi H."/>
            <person name="Chu J."/>
            <person name="Raymond A."/>
            <person name="Pleasance S."/>
            <person name="Coope R."/>
            <person name="Wildung M.R."/>
            <person name="Ritland C.E."/>
            <person name="Bousquet J."/>
            <person name="Jones S.J."/>
            <person name="Bohlmann J."/>
            <person name="Birol I."/>
        </authorList>
    </citation>
    <scope>NUCLEOTIDE SEQUENCE [LARGE SCALE GENOMIC DNA]</scope>
    <source>
        <tissue evidence="1">Flushing bud</tissue>
    </source>
</reference>
<dbReference type="EMBL" id="LKAM01000008">
    <property type="protein sequence ID" value="KUM46986.1"/>
    <property type="molecule type" value="Genomic_DNA"/>
</dbReference>
<sequence length="74" mass="8120">MALEQVMALQPALDLNLLRRDSAYGTASTSTGSVLALTYSGESGVSYIRALLLCPHEKHFSVGQALLAQFWFRF</sequence>
<accession>A0A124GMW6</accession>
<protein>
    <submittedName>
        <fullName evidence="1">Uncharacterized protein</fullName>
    </submittedName>
</protein>
<geneLocation type="mitochondrion" evidence="1"/>